<dbReference type="PANTHER" id="PTHR46263:SF1">
    <property type="entry name" value="ARMADILLO REPEAT-CONTAINING PROTEIN 7"/>
    <property type="match status" value="1"/>
</dbReference>
<evidence type="ECO:0000313" key="2">
    <source>
        <dbReference type="Proteomes" id="UP001431783"/>
    </source>
</evidence>
<dbReference type="SUPFAM" id="SSF48371">
    <property type="entry name" value="ARM repeat"/>
    <property type="match status" value="1"/>
</dbReference>
<sequence>MFSRKEQLIKRTGPDGIGRYEYLKQLINEFTTTRSYEAKRQTLGNLCNFAYDPINYEYFKQLHIVDLFLAQLSENSEELLHFALAGICNLSLDPEFRDYIISLNGIHLVSVLLNQKNEEIILNALTTLYFLITTSNKSSIVTDTLLNRIRRFEHREDRRLQNLSKLLLEKLEV</sequence>
<organism evidence="1 2">
    <name type="scientific">Henosepilachna vigintioctopunctata</name>
    <dbReference type="NCBI Taxonomy" id="420089"/>
    <lineage>
        <taxon>Eukaryota</taxon>
        <taxon>Metazoa</taxon>
        <taxon>Ecdysozoa</taxon>
        <taxon>Arthropoda</taxon>
        <taxon>Hexapoda</taxon>
        <taxon>Insecta</taxon>
        <taxon>Pterygota</taxon>
        <taxon>Neoptera</taxon>
        <taxon>Endopterygota</taxon>
        <taxon>Coleoptera</taxon>
        <taxon>Polyphaga</taxon>
        <taxon>Cucujiformia</taxon>
        <taxon>Coccinelloidea</taxon>
        <taxon>Coccinellidae</taxon>
        <taxon>Epilachninae</taxon>
        <taxon>Epilachnini</taxon>
        <taxon>Henosepilachna</taxon>
    </lineage>
</organism>
<dbReference type="Gene3D" id="1.25.10.10">
    <property type="entry name" value="Leucine-rich Repeat Variant"/>
    <property type="match status" value="1"/>
</dbReference>
<dbReference type="AlphaFoldDB" id="A0AAW1TLQ4"/>
<dbReference type="PANTHER" id="PTHR46263">
    <property type="entry name" value="ARMADILLO REPEAT-CONTAINING PROTEIN 7"/>
    <property type="match status" value="1"/>
</dbReference>
<dbReference type="EMBL" id="JARQZJ010000001">
    <property type="protein sequence ID" value="KAK9869505.1"/>
    <property type="molecule type" value="Genomic_DNA"/>
</dbReference>
<keyword evidence="2" id="KW-1185">Reference proteome</keyword>
<comment type="caution">
    <text evidence="1">The sequence shown here is derived from an EMBL/GenBank/DDBJ whole genome shotgun (WGS) entry which is preliminary data.</text>
</comment>
<dbReference type="InterPro" id="IPR042462">
    <property type="entry name" value="ARMC7"/>
</dbReference>
<reference evidence="1 2" key="1">
    <citation type="submission" date="2023-03" db="EMBL/GenBank/DDBJ databases">
        <title>Genome insight into feeding habits of ladybird beetles.</title>
        <authorList>
            <person name="Li H.-S."/>
            <person name="Huang Y.-H."/>
            <person name="Pang H."/>
        </authorList>
    </citation>
    <scope>NUCLEOTIDE SEQUENCE [LARGE SCALE GENOMIC DNA]</scope>
    <source>
        <strain evidence="1">SYSU_2023b</strain>
        <tissue evidence="1">Whole body</tissue>
    </source>
</reference>
<evidence type="ECO:0008006" key="3">
    <source>
        <dbReference type="Google" id="ProtNLM"/>
    </source>
</evidence>
<accession>A0AAW1TLQ4</accession>
<dbReference type="Proteomes" id="UP001431783">
    <property type="component" value="Unassembled WGS sequence"/>
</dbReference>
<evidence type="ECO:0000313" key="1">
    <source>
        <dbReference type="EMBL" id="KAK9869505.1"/>
    </source>
</evidence>
<dbReference type="InterPro" id="IPR016024">
    <property type="entry name" value="ARM-type_fold"/>
</dbReference>
<name>A0AAW1TLQ4_9CUCU</name>
<dbReference type="InterPro" id="IPR011989">
    <property type="entry name" value="ARM-like"/>
</dbReference>
<proteinExistence type="predicted"/>
<protein>
    <recommendedName>
        <fullName evidence="3">Armadillo repeat-containing protein 7</fullName>
    </recommendedName>
</protein>
<gene>
    <name evidence="1" type="ORF">WA026_003258</name>
</gene>